<protein>
    <submittedName>
        <fullName evidence="5">Helix-turn-helix transcriptional regulator</fullName>
    </submittedName>
</protein>
<dbReference type="Proteomes" id="UP000245711">
    <property type="component" value="Chromosome"/>
</dbReference>
<dbReference type="AlphaFoldDB" id="A0A2S2C023"/>
<dbReference type="Pfam" id="PF00196">
    <property type="entry name" value="GerE"/>
    <property type="match status" value="1"/>
</dbReference>
<dbReference type="InterPro" id="IPR000792">
    <property type="entry name" value="Tscrpt_reg_LuxR_C"/>
</dbReference>
<keyword evidence="1" id="KW-0805">Transcription regulation</keyword>
<accession>A0A2S2C023</accession>
<evidence type="ECO:0000259" key="4">
    <source>
        <dbReference type="PROSITE" id="PS50043"/>
    </source>
</evidence>
<dbReference type="EMBL" id="CP021354">
    <property type="protein sequence ID" value="AWK74154.1"/>
    <property type="molecule type" value="Genomic_DNA"/>
</dbReference>
<sequence length="653" mass="67899">MSTRPPSPAPATHRDLASLDASQLSVLGLLLLGNDPDEIVVAAVLDIEPDSARSAIEVLRADGFVDERDTLVEPHRRRLAGVLGEKRVHALARRLLTHHVAAGTLTLPVARAVAKTGVRSSELSEFLCSRAQLADPSEAVSLYGDAERVGRLDDAAVLGYAEACALSGDLDTAVGLADSVLERSASVSDADLAAAVRVSAAGAAYCGMIDRSAELYAWLGPNRVGSDASVAASVLVVAGRLDEAQSVLAASAGAPPTATTAGAALVATGLVHSVTGSANAALNSLTRALSLPGRAARPRVLPDSPAAITALAALHCGELAHAEAVLARARESDRPGSVTANRHHLLTAWTSMVRGDLPSAQARLDSLDVDTMHQRDLLFVHGLRVGLARRTGDNAALLQAWAGAQGVLAEYSVDLLSLLPLGELWLTSIRVGEAARITHLVEDAQSLVRTLGEPAMWASALHWYGVQASILAECPADLIPHARALGEASKVSAYAAGLAGAGRAWLRVLQGDIDVAAVEDAARTLDRIGLPWDGARLAGEAALRASDTRVATALLQVARALRQPAATATGAEPATVAGPSAPGTLTDREAEVAELLVQGLTYREIGSRLYISAKTIEHHVARIRRRLGAESRSELLSMLRAMGHGTTSDTARS</sequence>
<evidence type="ECO:0000256" key="3">
    <source>
        <dbReference type="ARBA" id="ARBA00023163"/>
    </source>
</evidence>
<dbReference type="CDD" id="cd06170">
    <property type="entry name" value="LuxR_C_like"/>
    <property type="match status" value="1"/>
</dbReference>
<dbReference type="InterPro" id="IPR036388">
    <property type="entry name" value="WH-like_DNA-bd_sf"/>
</dbReference>
<dbReference type="PANTHER" id="PTHR44688">
    <property type="entry name" value="DNA-BINDING TRANSCRIPTIONAL ACTIVATOR DEVR_DOSR"/>
    <property type="match status" value="1"/>
</dbReference>
<dbReference type="Gene3D" id="1.10.10.10">
    <property type="entry name" value="Winged helix-like DNA-binding domain superfamily/Winged helix DNA-binding domain"/>
    <property type="match status" value="1"/>
</dbReference>
<dbReference type="InterPro" id="IPR011990">
    <property type="entry name" value="TPR-like_helical_dom_sf"/>
</dbReference>
<proteinExistence type="predicted"/>
<dbReference type="InterPro" id="IPR016032">
    <property type="entry name" value="Sig_transdc_resp-reg_C-effctor"/>
</dbReference>
<dbReference type="RefSeq" id="WP_109332841.1">
    <property type="nucleotide sequence ID" value="NZ_CP021354.1"/>
</dbReference>
<dbReference type="KEGG" id="roz:CBI38_23985"/>
<feature type="domain" description="HTH luxR-type" evidence="4">
    <location>
        <begin position="578"/>
        <end position="643"/>
    </location>
</feature>
<evidence type="ECO:0000256" key="2">
    <source>
        <dbReference type="ARBA" id="ARBA00023125"/>
    </source>
</evidence>
<keyword evidence="2" id="KW-0238">DNA-binding</keyword>
<evidence type="ECO:0000313" key="5">
    <source>
        <dbReference type="EMBL" id="AWK74154.1"/>
    </source>
</evidence>
<dbReference type="PRINTS" id="PR00038">
    <property type="entry name" value="HTHLUXR"/>
</dbReference>
<keyword evidence="3" id="KW-0804">Transcription</keyword>
<evidence type="ECO:0000256" key="1">
    <source>
        <dbReference type="ARBA" id="ARBA00023015"/>
    </source>
</evidence>
<dbReference type="OrthoDB" id="4811808at2"/>
<keyword evidence="6" id="KW-1185">Reference proteome</keyword>
<dbReference type="GO" id="GO:0003677">
    <property type="term" value="F:DNA binding"/>
    <property type="evidence" value="ECO:0007669"/>
    <property type="project" value="UniProtKB-KW"/>
</dbReference>
<dbReference type="SMART" id="SM00421">
    <property type="entry name" value="HTH_LUXR"/>
    <property type="match status" value="1"/>
</dbReference>
<dbReference type="PROSITE" id="PS00622">
    <property type="entry name" value="HTH_LUXR_1"/>
    <property type="match status" value="1"/>
</dbReference>
<dbReference type="Gene3D" id="1.25.40.10">
    <property type="entry name" value="Tetratricopeptide repeat domain"/>
    <property type="match status" value="1"/>
</dbReference>
<name>A0A2S2C023_9NOCA</name>
<reference evidence="5 6" key="1">
    <citation type="submission" date="2017-05" db="EMBL/GenBank/DDBJ databases">
        <title>Isolation of Rhodococcus sp. S2-17 biodegrading of BP-3.</title>
        <authorList>
            <person name="Lee Y."/>
            <person name="Kim K.H."/>
            <person name="Chun B.H."/>
            <person name="Jung H.S."/>
            <person name="Jeon C.O."/>
        </authorList>
    </citation>
    <scope>NUCLEOTIDE SEQUENCE [LARGE SCALE GENOMIC DNA]</scope>
    <source>
        <strain evidence="5 6">S2-17</strain>
    </source>
</reference>
<gene>
    <name evidence="5" type="ORF">CBI38_23985</name>
</gene>
<evidence type="ECO:0000313" key="6">
    <source>
        <dbReference type="Proteomes" id="UP000245711"/>
    </source>
</evidence>
<dbReference type="GO" id="GO:0006355">
    <property type="term" value="P:regulation of DNA-templated transcription"/>
    <property type="evidence" value="ECO:0007669"/>
    <property type="project" value="InterPro"/>
</dbReference>
<organism evidence="5 6">
    <name type="scientific">Rhodococcus oxybenzonivorans</name>
    <dbReference type="NCBI Taxonomy" id="1990687"/>
    <lineage>
        <taxon>Bacteria</taxon>
        <taxon>Bacillati</taxon>
        <taxon>Actinomycetota</taxon>
        <taxon>Actinomycetes</taxon>
        <taxon>Mycobacteriales</taxon>
        <taxon>Nocardiaceae</taxon>
        <taxon>Rhodococcus</taxon>
    </lineage>
</organism>
<dbReference type="SUPFAM" id="SSF46894">
    <property type="entry name" value="C-terminal effector domain of the bipartite response regulators"/>
    <property type="match status" value="1"/>
</dbReference>
<dbReference type="PROSITE" id="PS50043">
    <property type="entry name" value="HTH_LUXR_2"/>
    <property type="match status" value="1"/>
</dbReference>
<dbReference type="PANTHER" id="PTHR44688:SF16">
    <property type="entry name" value="DNA-BINDING TRANSCRIPTIONAL ACTIVATOR DEVR_DOSR"/>
    <property type="match status" value="1"/>
</dbReference>